<organism evidence="2 3">
    <name type="scientific">Rhypophila decipiens</name>
    <dbReference type="NCBI Taxonomy" id="261697"/>
    <lineage>
        <taxon>Eukaryota</taxon>
        <taxon>Fungi</taxon>
        <taxon>Dikarya</taxon>
        <taxon>Ascomycota</taxon>
        <taxon>Pezizomycotina</taxon>
        <taxon>Sordariomycetes</taxon>
        <taxon>Sordariomycetidae</taxon>
        <taxon>Sordariales</taxon>
        <taxon>Naviculisporaceae</taxon>
        <taxon>Rhypophila</taxon>
    </lineage>
</organism>
<reference evidence="2" key="1">
    <citation type="journal article" date="2023" name="Mol. Phylogenet. Evol.">
        <title>Genome-scale phylogeny and comparative genomics of the fungal order Sordariales.</title>
        <authorList>
            <person name="Hensen N."/>
            <person name="Bonometti L."/>
            <person name="Westerberg I."/>
            <person name="Brannstrom I.O."/>
            <person name="Guillou S."/>
            <person name="Cros-Aarteil S."/>
            <person name="Calhoun S."/>
            <person name="Haridas S."/>
            <person name="Kuo A."/>
            <person name="Mondo S."/>
            <person name="Pangilinan J."/>
            <person name="Riley R."/>
            <person name="LaButti K."/>
            <person name="Andreopoulos B."/>
            <person name="Lipzen A."/>
            <person name="Chen C."/>
            <person name="Yan M."/>
            <person name="Daum C."/>
            <person name="Ng V."/>
            <person name="Clum A."/>
            <person name="Steindorff A."/>
            <person name="Ohm R.A."/>
            <person name="Martin F."/>
            <person name="Silar P."/>
            <person name="Natvig D.O."/>
            <person name="Lalanne C."/>
            <person name="Gautier V."/>
            <person name="Ament-Velasquez S.L."/>
            <person name="Kruys A."/>
            <person name="Hutchinson M.I."/>
            <person name="Powell A.J."/>
            <person name="Barry K."/>
            <person name="Miller A.N."/>
            <person name="Grigoriev I.V."/>
            <person name="Debuchy R."/>
            <person name="Gladieux P."/>
            <person name="Hiltunen Thoren M."/>
            <person name="Johannesson H."/>
        </authorList>
    </citation>
    <scope>NUCLEOTIDE SEQUENCE</scope>
    <source>
        <strain evidence="2">PSN293</strain>
    </source>
</reference>
<dbReference type="InterPro" id="IPR043129">
    <property type="entry name" value="ATPase_NBD"/>
</dbReference>
<feature type="region of interest" description="Disordered" evidence="1">
    <location>
        <begin position="633"/>
        <end position="729"/>
    </location>
</feature>
<evidence type="ECO:0008006" key="4">
    <source>
        <dbReference type="Google" id="ProtNLM"/>
    </source>
</evidence>
<gene>
    <name evidence="2" type="ORF">QBC37DRAFT_381169</name>
</gene>
<proteinExistence type="predicted"/>
<dbReference type="Gene3D" id="3.30.420.40">
    <property type="match status" value="1"/>
</dbReference>
<dbReference type="EMBL" id="MU858431">
    <property type="protein sequence ID" value="KAK4206363.1"/>
    <property type="molecule type" value="Genomic_DNA"/>
</dbReference>
<protein>
    <recommendedName>
        <fullName evidence="4">Actin-like ATPase domain-containing protein</fullName>
    </recommendedName>
</protein>
<dbReference type="AlphaFoldDB" id="A0AAN7B0G5"/>
<feature type="compositionally biased region" description="Polar residues" evidence="1">
    <location>
        <begin position="757"/>
        <end position="797"/>
    </location>
</feature>
<evidence type="ECO:0000313" key="3">
    <source>
        <dbReference type="Proteomes" id="UP001301769"/>
    </source>
</evidence>
<feature type="compositionally biased region" description="Basic residues" evidence="1">
    <location>
        <begin position="651"/>
        <end position="667"/>
    </location>
</feature>
<dbReference type="Gene3D" id="3.90.640.10">
    <property type="entry name" value="Actin, Chain A, domain 4"/>
    <property type="match status" value="1"/>
</dbReference>
<name>A0AAN7B0G5_9PEZI</name>
<accession>A0AAN7B0G5</accession>
<feature type="region of interest" description="Disordered" evidence="1">
    <location>
        <begin position="757"/>
        <end position="864"/>
    </location>
</feature>
<dbReference type="SUPFAM" id="SSF53067">
    <property type="entry name" value="Actin-like ATPase domain"/>
    <property type="match status" value="1"/>
</dbReference>
<evidence type="ECO:0000256" key="1">
    <source>
        <dbReference type="SAM" id="MobiDB-lite"/>
    </source>
</evidence>
<reference evidence="2" key="2">
    <citation type="submission" date="2023-05" db="EMBL/GenBank/DDBJ databases">
        <authorList>
            <consortium name="Lawrence Berkeley National Laboratory"/>
            <person name="Steindorff A."/>
            <person name="Hensen N."/>
            <person name="Bonometti L."/>
            <person name="Westerberg I."/>
            <person name="Brannstrom I.O."/>
            <person name="Guillou S."/>
            <person name="Cros-Aarteil S."/>
            <person name="Calhoun S."/>
            <person name="Haridas S."/>
            <person name="Kuo A."/>
            <person name="Mondo S."/>
            <person name="Pangilinan J."/>
            <person name="Riley R."/>
            <person name="Labutti K."/>
            <person name="Andreopoulos B."/>
            <person name="Lipzen A."/>
            <person name="Chen C."/>
            <person name="Yanf M."/>
            <person name="Daum C."/>
            <person name="Ng V."/>
            <person name="Clum A."/>
            <person name="Ohm R."/>
            <person name="Martin F."/>
            <person name="Silar P."/>
            <person name="Natvig D."/>
            <person name="Lalanne C."/>
            <person name="Gautier V."/>
            <person name="Ament-Velasquez S.L."/>
            <person name="Kruys A."/>
            <person name="Hutchinson M.I."/>
            <person name="Powell A.J."/>
            <person name="Barry K."/>
            <person name="Miller A.N."/>
            <person name="Grigoriev I.V."/>
            <person name="Debuchy R."/>
            <person name="Gladieux P."/>
            <person name="Thoren M.H."/>
            <person name="Johannesson H."/>
        </authorList>
    </citation>
    <scope>NUCLEOTIDE SEQUENCE</scope>
    <source>
        <strain evidence="2">PSN293</strain>
    </source>
</reference>
<keyword evidence="3" id="KW-1185">Reference proteome</keyword>
<evidence type="ECO:0000313" key="2">
    <source>
        <dbReference type="EMBL" id="KAK4206363.1"/>
    </source>
</evidence>
<dbReference type="Proteomes" id="UP001301769">
    <property type="component" value="Unassembled WGS sequence"/>
</dbReference>
<sequence>MPGKQSSVTAAKQGGAIFCVDVGSGSARAAYCAPGKEPVLLDNPNGAPNRRYHPNEFSTSLYLDDPADPDRQQVYRGENELQNSGLVSWPAKFAIYRLQYRVDQFPAEVRDQYPHVSLPPCSEQEEDSFREAIRRGWRQLFEATRGGLERYLHNHGHPFPHRLVVTTPPHWEGDLDLSEKVCALIGDVFPEVPKASITAWSEPEALLHQIATERWFHKKVFGDGGEEEPSAVVSLIDCGGHNTGVVNCYLAFNRQTKHVTIQRLDDSCHSAGGGGERWEWEVAELYNKLYLESNRDKPGFNPDGLTLAEKQTIRDAFCVAKRTMNCHTGDNVKATSLEMDATLRATITKDDMIKTFNNAFQFPKKVAAEAIKKLAENKNPNKHVILCGGSAKNPGVRDMITELCLQARLDPPVATAIEGTPRYNKHAQGGALIEKHLGSQDVTPKKYFGELGNVIALQLGTNKNTPGSKDVFWDHCSILYPRDDTNDDGDEAPVYIVNSALKNGHKRMVKILCGKVGDQLPANSRAARWGGAGPKFQLGHTYELLPREIQLDRQGTWGVRLTNLPLEEDANSPGELKFKLEFLHRSGSKVWSKKTKVAYFTLHWSAGCGCLLLFDSNTSVEESIMKMSEEHEDHEYGLWEPFPGKESAPKKDKKPARPRASRAKGKVQKTTPSVETAPAHKHHHLTRSAFRQGRVASAAAGTQPVATQPAATPLAGTQPAGTQLAGTQPAGAQVAGVQLAGTEPATNADQVNVAGNANATVQDNTTTDQTATGDEVATTQQNEVGEKTTTGDNTAPAEQNATEEETAGGEENQSGYETAPEDSEAPSLVLGETSQVAVAQMTVATEDVTMSGMEDPPLKHEKTD</sequence>
<comment type="caution">
    <text evidence="2">The sequence shown here is derived from an EMBL/GenBank/DDBJ whole genome shotgun (WGS) entry which is preliminary data.</text>
</comment>